<sequence>MRPLAESGIELRGEVPLLRRALALQLRESGVHLVNLLIELVQAILGFAQFAGRGGDRLFLRFELGEQACALLLLLLNRPLPGGDVGLDGL</sequence>
<proteinExistence type="predicted"/>
<protein>
    <submittedName>
        <fullName evidence="1">Uncharacterized protein</fullName>
    </submittedName>
</protein>
<accession>A0A333FWR7</accession>
<organism evidence="1 2">
    <name type="scientific">Klebsiella pneumoniae</name>
    <dbReference type="NCBI Taxonomy" id="573"/>
    <lineage>
        <taxon>Bacteria</taxon>
        <taxon>Pseudomonadati</taxon>
        <taxon>Pseudomonadota</taxon>
        <taxon>Gammaproteobacteria</taxon>
        <taxon>Enterobacterales</taxon>
        <taxon>Enterobacteriaceae</taxon>
        <taxon>Klebsiella/Raoultella group</taxon>
        <taxon>Klebsiella</taxon>
        <taxon>Klebsiella pneumoniae complex</taxon>
    </lineage>
</organism>
<dbReference type="Proteomes" id="UP000282433">
    <property type="component" value="Chromosome"/>
</dbReference>
<evidence type="ECO:0000313" key="2">
    <source>
        <dbReference type="Proteomes" id="UP000282433"/>
    </source>
</evidence>
<evidence type="ECO:0000313" key="1">
    <source>
        <dbReference type="EMBL" id="VEB03741.1"/>
    </source>
</evidence>
<dbReference type="AlphaFoldDB" id="A0A333FWR7"/>
<reference evidence="1 2" key="1">
    <citation type="submission" date="2018-12" db="EMBL/GenBank/DDBJ databases">
        <authorList>
            <consortium name="Pathogen Informatics"/>
        </authorList>
    </citation>
    <scope>NUCLEOTIDE SEQUENCE [LARGE SCALE GENOMIC DNA]</scope>
    <source>
        <strain evidence="1 2">NCTC13635</strain>
    </source>
</reference>
<gene>
    <name evidence="1" type="ORF">NCTC13635_03875</name>
</gene>
<name>A0A333FWR7_KLEPN</name>
<dbReference type="EMBL" id="LR134162">
    <property type="protein sequence ID" value="VEB03741.1"/>
    <property type="molecule type" value="Genomic_DNA"/>
</dbReference>